<dbReference type="InterPro" id="IPR036020">
    <property type="entry name" value="WW_dom_sf"/>
</dbReference>
<dbReference type="PANTHER" id="PTHR13140">
    <property type="entry name" value="MYOSIN"/>
    <property type="match status" value="1"/>
</dbReference>
<dbReference type="InterPro" id="IPR001202">
    <property type="entry name" value="WW_dom"/>
</dbReference>
<evidence type="ECO:0000256" key="7">
    <source>
        <dbReference type="ARBA" id="ARBA00023203"/>
    </source>
</evidence>
<evidence type="ECO:0000256" key="6">
    <source>
        <dbReference type="ARBA" id="ARBA00023175"/>
    </source>
</evidence>
<dbReference type="GO" id="GO:0005524">
    <property type="term" value="F:ATP binding"/>
    <property type="evidence" value="ECO:0007669"/>
    <property type="project" value="UniProtKB-UniRule"/>
</dbReference>
<feature type="domain" description="Myosin motor" evidence="13">
    <location>
        <begin position="21"/>
        <end position="732"/>
    </location>
</feature>
<dbReference type="PANTHER" id="PTHR13140:SF729">
    <property type="entry name" value="UNCONVENTIONAL MYOSIN-IE"/>
    <property type="match status" value="1"/>
</dbReference>
<dbReference type="GO" id="GO:0005737">
    <property type="term" value="C:cytoplasm"/>
    <property type="evidence" value="ECO:0007669"/>
    <property type="project" value="TreeGrafter"/>
</dbReference>
<evidence type="ECO:0000259" key="12">
    <source>
        <dbReference type="PROSITE" id="PS50020"/>
    </source>
</evidence>
<dbReference type="PROSITE" id="PS01159">
    <property type="entry name" value="WW_DOMAIN_1"/>
    <property type="match status" value="1"/>
</dbReference>
<dbReference type="Gene3D" id="2.20.70.10">
    <property type="match status" value="1"/>
</dbReference>
<dbReference type="Gene3D" id="2.30.30.40">
    <property type="entry name" value="SH3 Domains"/>
    <property type="match status" value="1"/>
</dbReference>
<evidence type="ECO:0000259" key="13">
    <source>
        <dbReference type="PROSITE" id="PS51456"/>
    </source>
</evidence>
<sequence>MSRATKGGTFANAAISERKVVGVEDMVMLSRIENEAILENLRKRFVAKEIYTYIGDVLIVCNPFEWLRLYDTPFIKMYENGVRADLAPHIFAVAESAFRNMLLEEEKQCIIISGESGAGKTEAAKQVMNYIAAVSGSGAGDRKVTEVKQIVVESNPALEAFGNAMTLRNNNSSRFGKYFELKFDLANGGTPRGGFVTNYLLEKSRVVRPGPGERSFHIFYQLCRGAPRDVIENLGLSDPESFQCLAMSGVTDIDNEGGRVDDTTEFKETVHSLQTIGAFPEDQFDLFTVVAICLHLSNVSFYAVNVDGAEGSEVADARALEPVAALMEVDSSALAYALTYRTLTTMAPGGRLETYQVPLNPTQATAARDALAKDLYSRLFDNLVMRVNKALENTGNNTRISMRRDMRKIGDEDGLSIGVLDIYGFEIFENNHFEQFCINYVNEKLQQIFIELTIKSEQETYASEGIQWQSIPYFDNKVVCDLIEAKKPPGIFAILDDTVKTAHALGSADDKFLEKLQSFHSSHAHYSKFRGGFSILHYAGRVNYNGDGFVEANKDTLSQDLQLLVQSSTNTFVAGLYPEKIDLDQRRQPTTAGFKIKRQCGDLVYALMDCAPHYVRCIKSNDEKRAGGFDDDRVMYQGMYLGLLENVKVRRAGFATRMEFDRFIARFKVLGAGRLDPQVLAHGTDYDIAAAILTVAMDTVTELQKPGEAQLGRTMVFIKSPETYFKMQEMRKSLVGEQAIKIQNLWRRFANRRDLVSLRLEMAELWNEQGKEATPADLLRNYYAFYIKDRPLLSAISDLLEWFQANEIKKERIQYTEQLSRLDVHGRFVPIVFVLTDAAMYLAEWRVKPGQPRMAPGGRGLAREQEYQLYLRRRTALNKIQGVMLSLEADDLVAILCEPQEKLKKPIKDGFEDKKKIKRCQETQQPFSFFGASKHQCSSTGGVYVKEVMSPEKIPLPDRGFYTPVEVHSSVPGLVSVEMREDVVVMSEKKAEIVAVLRNLVTLAKGGAAQMNQLDREALRKQMQTPQEAPMANVLYDYAATQEDELELTEGTKVELLDTAHSDWWLGKYKGKTGLFPASYVQKLAAPIVKPKRANPNRYKMDVRFENTWHLNQATVPALSNTPKGAIEFRRDEGISEMRLGKSGGKIVVHVPLGVAGRKLREIQAAQAERAARREAERQELFELRKQNAQRREAQRRADREKRLDAKKAKRRQEKAKRDKETDAMNFGARNAAMGGASFAARMEAQRRDDGGRTGGGSAASAAPPPWVTARSNKPAAAPKKPAPPKKKEVWEAYRDDDTGDIYYYNVESGETTWDKPRGFTGQVIA</sequence>
<dbReference type="InParanoid" id="A0A2R5G6Z2"/>
<dbReference type="GO" id="GO:0005886">
    <property type="term" value="C:plasma membrane"/>
    <property type="evidence" value="ECO:0007669"/>
    <property type="project" value="TreeGrafter"/>
</dbReference>
<feature type="compositionally biased region" description="Basic and acidic residues" evidence="10">
    <location>
        <begin position="1186"/>
        <end position="1207"/>
    </location>
</feature>
<dbReference type="SMART" id="SM00326">
    <property type="entry name" value="SH3"/>
    <property type="match status" value="1"/>
</dbReference>
<keyword evidence="6 9" id="KW-0505">Motor protein</keyword>
<dbReference type="SUPFAM" id="SSF52540">
    <property type="entry name" value="P-loop containing nucleoside triphosphate hydrolases"/>
    <property type="match status" value="1"/>
</dbReference>
<protein>
    <submittedName>
        <fullName evidence="14">Myosin-1</fullName>
    </submittedName>
</protein>
<dbReference type="PRINTS" id="PR00452">
    <property type="entry name" value="SH3DOMAIN"/>
</dbReference>
<dbReference type="EMBL" id="BEYU01000001">
    <property type="protein sequence ID" value="GBG23811.1"/>
    <property type="molecule type" value="Genomic_DNA"/>
</dbReference>
<dbReference type="InterPro" id="IPR036028">
    <property type="entry name" value="SH3-like_dom_sf"/>
</dbReference>
<evidence type="ECO:0000256" key="8">
    <source>
        <dbReference type="PROSITE-ProRule" id="PRU00192"/>
    </source>
</evidence>
<comment type="similarity">
    <text evidence="1 9">Belongs to the TRAFAC class myosin-kinesin ATPase superfamily. Myosin family.</text>
</comment>
<organism evidence="14 15">
    <name type="scientific">Hondaea fermentalgiana</name>
    <dbReference type="NCBI Taxonomy" id="2315210"/>
    <lineage>
        <taxon>Eukaryota</taxon>
        <taxon>Sar</taxon>
        <taxon>Stramenopiles</taxon>
        <taxon>Bigyra</taxon>
        <taxon>Labyrinthulomycetes</taxon>
        <taxon>Thraustochytrida</taxon>
        <taxon>Thraustochytriidae</taxon>
        <taxon>Hondaea</taxon>
    </lineage>
</organism>
<dbReference type="PROSITE" id="PS51456">
    <property type="entry name" value="MYOSIN_MOTOR"/>
    <property type="match status" value="1"/>
</dbReference>
<dbReference type="InterPro" id="IPR027417">
    <property type="entry name" value="P-loop_NTPase"/>
</dbReference>
<evidence type="ECO:0000256" key="10">
    <source>
        <dbReference type="SAM" id="MobiDB-lite"/>
    </source>
</evidence>
<dbReference type="FunFam" id="1.10.10.820:FF:000001">
    <property type="entry name" value="Myosin heavy chain"/>
    <property type="match status" value="1"/>
</dbReference>
<keyword evidence="3 9" id="KW-0547">Nucleotide-binding</keyword>
<feature type="region of interest" description="Actin-binding" evidence="9">
    <location>
        <begin position="600"/>
        <end position="622"/>
    </location>
</feature>
<name>A0A2R5G6Z2_9STRA</name>
<evidence type="ECO:0000313" key="14">
    <source>
        <dbReference type="EMBL" id="GBG23811.1"/>
    </source>
</evidence>
<dbReference type="Gene3D" id="1.20.5.4820">
    <property type="match status" value="1"/>
</dbReference>
<dbReference type="SUPFAM" id="SSF50044">
    <property type="entry name" value="SH3-domain"/>
    <property type="match status" value="1"/>
</dbReference>
<dbReference type="SMART" id="SM00242">
    <property type="entry name" value="MYSc"/>
    <property type="match status" value="1"/>
</dbReference>
<evidence type="ECO:0000256" key="2">
    <source>
        <dbReference type="ARBA" id="ARBA00022443"/>
    </source>
</evidence>
<dbReference type="PROSITE" id="PS50020">
    <property type="entry name" value="WW_DOMAIN_2"/>
    <property type="match status" value="1"/>
</dbReference>
<dbReference type="OrthoDB" id="6108017at2759"/>
<dbReference type="Gene3D" id="1.20.120.720">
    <property type="entry name" value="Myosin VI head, motor domain, U50 subdomain"/>
    <property type="match status" value="1"/>
</dbReference>
<dbReference type="InterPro" id="IPR001452">
    <property type="entry name" value="SH3_domain"/>
</dbReference>
<accession>A0A2R5G6Z2</accession>
<dbReference type="FunFam" id="1.20.58.530:FF:000007">
    <property type="entry name" value="Myosin IE"/>
    <property type="match status" value="1"/>
</dbReference>
<dbReference type="GO" id="GO:0000146">
    <property type="term" value="F:microfilament motor activity"/>
    <property type="evidence" value="ECO:0007669"/>
    <property type="project" value="TreeGrafter"/>
</dbReference>
<dbReference type="SMART" id="SM00456">
    <property type="entry name" value="WW"/>
    <property type="match status" value="1"/>
</dbReference>
<dbReference type="PROSITE" id="PS50002">
    <property type="entry name" value="SH3"/>
    <property type="match status" value="1"/>
</dbReference>
<feature type="domain" description="WW" evidence="12">
    <location>
        <begin position="1291"/>
        <end position="1319"/>
    </location>
</feature>
<keyword evidence="5 9" id="KW-0518">Myosin</keyword>
<keyword evidence="15" id="KW-1185">Reference proteome</keyword>
<evidence type="ECO:0000256" key="5">
    <source>
        <dbReference type="ARBA" id="ARBA00023123"/>
    </source>
</evidence>
<keyword evidence="2 8" id="KW-0728">SH3 domain</keyword>
<dbReference type="Gene3D" id="1.10.10.820">
    <property type="match status" value="1"/>
</dbReference>
<dbReference type="InterPro" id="IPR036961">
    <property type="entry name" value="Kinesin_motor_dom_sf"/>
</dbReference>
<dbReference type="Pfam" id="PF00397">
    <property type="entry name" value="WW"/>
    <property type="match status" value="1"/>
</dbReference>
<evidence type="ECO:0000259" key="11">
    <source>
        <dbReference type="PROSITE" id="PS50002"/>
    </source>
</evidence>
<dbReference type="Proteomes" id="UP000241890">
    <property type="component" value="Unassembled WGS sequence"/>
</dbReference>
<proteinExistence type="inferred from homology"/>
<dbReference type="GO" id="GO:0016459">
    <property type="term" value="C:myosin complex"/>
    <property type="evidence" value="ECO:0007669"/>
    <property type="project" value="UniProtKB-KW"/>
</dbReference>
<dbReference type="SUPFAM" id="SSF51045">
    <property type="entry name" value="WW domain"/>
    <property type="match status" value="1"/>
</dbReference>
<evidence type="ECO:0000256" key="9">
    <source>
        <dbReference type="PROSITE-ProRule" id="PRU00782"/>
    </source>
</evidence>
<comment type="caution">
    <text evidence="14">The sequence shown here is derived from an EMBL/GenBank/DDBJ whole genome shotgun (WGS) entry which is preliminary data.</text>
</comment>
<dbReference type="InterPro" id="IPR001609">
    <property type="entry name" value="Myosin_head_motor_dom-like"/>
</dbReference>
<dbReference type="GO" id="GO:0007015">
    <property type="term" value="P:actin filament organization"/>
    <property type="evidence" value="ECO:0007669"/>
    <property type="project" value="TreeGrafter"/>
</dbReference>
<feature type="region of interest" description="Disordered" evidence="10">
    <location>
        <begin position="1244"/>
        <end position="1289"/>
    </location>
</feature>
<dbReference type="Gene3D" id="3.40.850.10">
    <property type="entry name" value="Kinesin motor domain"/>
    <property type="match status" value="1"/>
</dbReference>
<dbReference type="Gene3D" id="1.20.58.530">
    <property type="match status" value="1"/>
</dbReference>
<feature type="binding site" evidence="9">
    <location>
        <begin position="114"/>
        <end position="121"/>
    </location>
    <ligand>
        <name>ATP</name>
        <dbReference type="ChEBI" id="CHEBI:30616"/>
    </ligand>
</feature>
<gene>
    <name evidence="14" type="ORF">FCC1311_000312</name>
</gene>
<dbReference type="Pfam" id="PF00063">
    <property type="entry name" value="Myosin_head"/>
    <property type="match status" value="1"/>
</dbReference>
<dbReference type="GO" id="GO:0051015">
    <property type="term" value="F:actin filament binding"/>
    <property type="evidence" value="ECO:0007669"/>
    <property type="project" value="TreeGrafter"/>
</dbReference>
<feature type="region of interest" description="Disordered" evidence="10">
    <location>
        <begin position="1186"/>
        <end position="1226"/>
    </location>
</feature>
<reference evidence="14 15" key="1">
    <citation type="submission" date="2017-12" db="EMBL/GenBank/DDBJ databases">
        <title>Sequencing, de novo assembly and annotation of complete genome of a new Thraustochytrid species, strain FCC1311.</title>
        <authorList>
            <person name="Sedici K."/>
            <person name="Godart F."/>
            <person name="Aiese Cigliano R."/>
            <person name="Sanseverino W."/>
            <person name="Barakat M."/>
            <person name="Ortet P."/>
            <person name="Marechal E."/>
            <person name="Cagnac O."/>
            <person name="Amato A."/>
        </authorList>
    </citation>
    <scope>NUCLEOTIDE SEQUENCE [LARGE SCALE GENOMIC DNA]</scope>
</reference>
<evidence type="ECO:0000313" key="15">
    <source>
        <dbReference type="Proteomes" id="UP000241890"/>
    </source>
</evidence>
<evidence type="ECO:0000256" key="3">
    <source>
        <dbReference type="ARBA" id="ARBA00022741"/>
    </source>
</evidence>
<evidence type="ECO:0000256" key="1">
    <source>
        <dbReference type="ARBA" id="ARBA00008314"/>
    </source>
</evidence>
<keyword evidence="4 9" id="KW-0067">ATP-binding</keyword>
<evidence type="ECO:0000256" key="4">
    <source>
        <dbReference type="ARBA" id="ARBA00022840"/>
    </source>
</evidence>
<feature type="domain" description="SH3" evidence="11">
    <location>
        <begin position="1027"/>
        <end position="1086"/>
    </location>
</feature>
<dbReference type="PRINTS" id="PR00193">
    <property type="entry name" value="MYOSINHEAVY"/>
</dbReference>
<dbReference type="GO" id="GO:0006897">
    <property type="term" value="P:endocytosis"/>
    <property type="evidence" value="ECO:0007669"/>
    <property type="project" value="TreeGrafter"/>
</dbReference>
<dbReference type="CDD" id="cd00201">
    <property type="entry name" value="WW"/>
    <property type="match status" value="1"/>
</dbReference>
<dbReference type="Pfam" id="PF14604">
    <property type="entry name" value="SH3_9"/>
    <property type="match status" value="1"/>
</dbReference>
<keyword evidence="7 9" id="KW-0009">Actin-binding</keyword>